<reference evidence="1" key="1">
    <citation type="journal article" date="2021" name="Proc. Natl. Acad. Sci. U.S.A.">
        <title>A Catalog of Tens of Thousands of Viruses from Human Metagenomes Reveals Hidden Associations with Chronic Diseases.</title>
        <authorList>
            <person name="Tisza M.J."/>
            <person name="Buck C.B."/>
        </authorList>
    </citation>
    <scope>NUCLEOTIDE SEQUENCE</scope>
    <source>
        <strain evidence="1">Ctoyo6</strain>
    </source>
</reference>
<protein>
    <submittedName>
        <fullName evidence="1">Minor capsid protein</fullName>
    </submittedName>
</protein>
<sequence>MSKANYNCTFNLDDCIKTLGLEENGRVQRFVTSEFQKNVEPYVPMDEAEKYENPGRLIDSCHIENGTDVVWNTPYARRLYYHPEYNFQGAPTRGGYWADRYMQNGGQQEIEDGVRRLLRR</sequence>
<dbReference type="Pfam" id="PF11114">
    <property type="entry name" value="Minor_capsid_2"/>
    <property type="match status" value="1"/>
</dbReference>
<dbReference type="InterPro" id="IPR021080">
    <property type="entry name" value="Minor_capsid_protein"/>
</dbReference>
<proteinExistence type="predicted"/>
<dbReference type="EMBL" id="BK015998">
    <property type="protein sequence ID" value="DAF88864.1"/>
    <property type="molecule type" value="Genomic_DNA"/>
</dbReference>
<accession>A0A8S5U327</accession>
<evidence type="ECO:0000313" key="1">
    <source>
        <dbReference type="EMBL" id="DAF88864.1"/>
    </source>
</evidence>
<organism evidence="1">
    <name type="scientific">Siphoviridae sp. ctoyo6</name>
    <dbReference type="NCBI Taxonomy" id="2825674"/>
    <lineage>
        <taxon>Viruses</taxon>
        <taxon>Duplodnaviria</taxon>
        <taxon>Heunggongvirae</taxon>
        <taxon>Uroviricota</taxon>
        <taxon>Caudoviricetes</taxon>
    </lineage>
</organism>
<name>A0A8S5U327_9CAUD</name>